<dbReference type="PANTHER" id="PTHR34580">
    <property type="match status" value="1"/>
</dbReference>
<dbReference type="AlphaFoldDB" id="A0A975TUD7"/>
<accession>A0A975TUD7</accession>
<proteinExistence type="predicted"/>
<dbReference type="Gene3D" id="1.10.10.10">
    <property type="entry name" value="Winged helix-like DNA-binding domain superfamily/Winged helix DNA-binding domain"/>
    <property type="match status" value="1"/>
</dbReference>
<dbReference type="InterPro" id="IPR013196">
    <property type="entry name" value="HTH_11"/>
</dbReference>
<feature type="domain" description="Helix-turn-helix type 11" evidence="1">
    <location>
        <begin position="6"/>
        <end position="58"/>
    </location>
</feature>
<reference evidence="3 4" key="1">
    <citation type="submission" date="2021-07" db="EMBL/GenBank/DDBJ databases">
        <title>Karlodiniumbacter phycospheric gen. nov., sp. nov., a phycosphere bacterium isolated from karlodinium veneficum.</title>
        <authorList>
            <person name="Peng Y."/>
            <person name="Jiang L."/>
            <person name="Lee J."/>
        </authorList>
    </citation>
    <scope>NUCLEOTIDE SEQUENCE</scope>
    <source>
        <strain evidence="3 4">N5</strain>
    </source>
</reference>
<dbReference type="InterPro" id="IPR026881">
    <property type="entry name" value="WYL_dom"/>
</dbReference>
<sequence length="237" mass="26989">MRRVDRLFRLIDRLRPGKLTTARALAEAMEVSERTIYRDIAHLQGSGVPIDGEAGLGYMMRDGYNLPPLMFTEEEIVALGVGARMLQTWGGTSMARGAGSALDKITAVLPDATRTRAERLRFEAWTTNPLDTRTRATIDTVEAAIQAPERLAIDYRDDKGAATERILRPLGLWFWGSVWTLVAWCELRQAFRMFRLDRILDARSLGSFIPEPDQTLEHFYETQFDQNHRSMRGPCRE</sequence>
<protein>
    <submittedName>
        <fullName evidence="3">YafY family transcriptional regulator</fullName>
    </submittedName>
</protein>
<keyword evidence="4" id="KW-1185">Reference proteome</keyword>
<dbReference type="PROSITE" id="PS52050">
    <property type="entry name" value="WYL"/>
    <property type="match status" value="1"/>
</dbReference>
<evidence type="ECO:0000313" key="3">
    <source>
        <dbReference type="EMBL" id="QXL87392.1"/>
    </source>
</evidence>
<dbReference type="EMBL" id="JAIMBW010000001">
    <property type="protein sequence ID" value="MBY4894758.1"/>
    <property type="molecule type" value="Genomic_DNA"/>
</dbReference>
<dbReference type="Proteomes" id="UP000693972">
    <property type="component" value="Unassembled WGS sequence"/>
</dbReference>
<dbReference type="InterPro" id="IPR036390">
    <property type="entry name" value="WH_DNA-bd_sf"/>
</dbReference>
<dbReference type="RefSeq" id="WP_257894269.1">
    <property type="nucleotide sequence ID" value="NZ_JAIMBW010000001.1"/>
</dbReference>
<dbReference type="SUPFAM" id="SSF46785">
    <property type="entry name" value="Winged helix' DNA-binding domain"/>
    <property type="match status" value="1"/>
</dbReference>
<dbReference type="Pfam" id="PF08279">
    <property type="entry name" value="HTH_11"/>
    <property type="match status" value="1"/>
</dbReference>
<gene>
    <name evidence="3" type="ORF">KUL25_18530</name>
</gene>
<evidence type="ECO:0000259" key="2">
    <source>
        <dbReference type="Pfam" id="PF13280"/>
    </source>
</evidence>
<organism evidence="3">
    <name type="scientific">Gymnodinialimonas phycosphaerae</name>
    <dbReference type="NCBI Taxonomy" id="2841589"/>
    <lineage>
        <taxon>Bacteria</taxon>
        <taxon>Pseudomonadati</taxon>
        <taxon>Pseudomonadota</taxon>
        <taxon>Alphaproteobacteria</taxon>
        <taxon>Rhodobacterales</taxon>
        <taxon>Paracoccaceae</taxon>
        <taxon>Gymnodinialimonas</taxon>
    </lineage>
</organism>
<dbReference type="InterPro" id="IPR036388">
    <property type="entry name" value="WH-like_DNA-bd_sf"/>
</dbReference>
<feature type="domain" description="WYL" evidence="2">
    <location>
        <begin position="137"/>
        <end position="203"/>
    </location>
</feature>
<dbReference type="InterPro" id="IPR051534">
    <property type="entry name" value="CBASS_pafABC_assoc_protein"/>
</dbReference>
<name>A0A975TUD7_9RHOB</name>
<dbReference type="EMBL" id="CP078073">
    <property type="protein sequence ID" value="QXL87392.1"/>
    <property type="molecule type" value="Genomic_DNA"/>
</dbReference>
<dbReference type="PANTHER" id="PTHR34580:SF3">
    <property type="entry name" value="PROTEIN PAFB"/>
    <property type="match status" value="1"/>
</dbReference>
<dbReference type="Pfam" id="PF13280">
    <property type="entry name" value="WYL"/>
    <property type="match status" value="1"/>
</dbReference>
<evidence type="ECO:0000313" key="4">
    <source>
        <dbReference type="Proteomes" id="UP000693972"/>
    </source>
</evidence>
<evidence type="ECO:0000259" key="1">
    <source>
        <dbReference type="Pfam" id="PF08279"/>
    </source>
</evidence>